<gene>
    <name evidence="2" type="ORF">DFH08DRAFT_817397</name>
</gene>
<dbReference type="AlphaFoldDB" id="A0AAD7EH45"/>
<proteinExistence type="predicted"/>
<evidence type="ECO:0000313" key="3">
    <source>
        <dbReference type="Proteomes" id="UP001218218"/>
    </source>
</evidence>
<comment type="caution">
    <text evidence="2">The sequence shown here is derived from an EMBL/GenBank/DDBJ whole genome shotgun (WGS) entry which is preliminary data.</text>
</comment>
<evidence type="ECO:0000256" key="1">
    <source>
        <dbReference type="SAM" id="MobiDB-lite"/>
    </source>
</evidence>
<dbReference type="EMBL" id="JARIHO010000045">
    <property type="protein sequence ID" value="KAJ7323915.1"/>
    <property type="molecule type" value="Genomic_DNA"/>
</dbReference>
<dbReference type="Proteomes" id="UP001218218">
    <property type="component" value="Unassembled WGS sequence"/>
</dbReference>
<reference evidence="2" key="1">
    <citation type="submission" date="2023-03" db="EMBL/GenBank/DDBJ databases">
        <title>Massive genome expansion in bonnet fungi (Mycena s.s.) driven by repeated elements and novel gene families across ecological guilds.</title>
        <authorList>
            <consortium name="Lawrence Berkeley National Laboratory"/>
            <person name="Harder C.B."/>
            <person name="Miyauchi S."/>
            <person name="Viragh M."/>
            <person name="Kuo A."/>
            <person name="Thoen E."/>
            <person name="Andreopoulos B."/>
            <person name="Lu D."/>
            <person name="Skrede I."/>
            <person name="Drula E."/>
            <person name="Henrissat B."/>
            <person name="Morin E."/>
            <person name="Kohler A."/>
            <person name="Barry K."/>
            <person name="LaButti K."/>
            <person name="Morin E."/>
            <person name="Salamov A."/>
            <person name="Lipzen A."/>
            <person name="Mereny Z."/>
            <person name="Hegedus B."/>
            <person name="Baldrian P."/>
            <person name="Stursova M."/>
            <person name="Weitz H."/>
            <person name="Taylor A."/>
            <person name="Grigoriev I.V."/>
            <person name="Nagy L.G."/>
            <person name="Martin F."/>
            <person name="Kauserud H."/>
        </authorList>
    </citation>
    <scope>NUCLEOTIDE SEQUENCE</scope>
    <source>
        <strain evidence="2">CBHHK002</strain>
    </source>
</reference>
<feature type="region of interest" description="Disordered" evidence="1">
    <location>
        <begin position="38"/>
        <end position="84"/>
    </location>
</feature>
<accession>A0AAD7EH45</accession>
<organism evidence="2 3">
    <name type="scientific">Mycena albidolilacea</name>
    <dbReference type="NCBI Taxonomy" id="1033008"/>
    <lineage>
        <taxon>Eukaryota</taxon>
        <taxon>Fungi</taxon>
        <taxon>Dikarya</taxon>
        <taxon>Basidiomycota</taxon>
        <taxon>Agaricomycotina</taxon>
        <taxon>Agaricomycetes</taxon>
        <taxon>Agaricomycetidae</taxon>
        <taxon>Agaricales</taxon>
        <taxon>Marasmiineae</taxon>
        <taxon>Mycenaceae</taxon>
        <taxon>Mycena</taxon>
    </lineage>
</organism>
<sequence length="339" mass="37589">MFYLLPQLCLNAVPWPSQPPTNSLLSSLHLFSRYRNTQRTDSAARERRGRRNDEIVIASASGSEEKLEKPSTRGDRRRSPRDGWMCDSSRRVGGACGGARGIEAECVGGMTCCGEWHGAGVPETGGEPVEVKTAGARARALCSQRLCARRGLVLKESRGSCAQAEIAGRESIGEERQVDRWSLGTRDNTNPAAIRSESLKSSVYRHALRGSLHLSLIQTICDWKSRMRHQYRLAHLLAQTDLAQSPRFVLATLPDSVHRGPCLSRPQFHAPLTTLFETRVLRASFNIFEYLPRSTYLLRSILNRLSIVKIVGSIRAAIVSKKSPSLSHLPRRPQPGILS</sequence>
<keyword evidence="3" id="KW-1185">Reference proteome</keyword>
<protein>
    <submittedName>
        <fullName evidence="2">Uncharacterized protein</fullName>
    </submittedName>
</protein>
<evidence type="ECO:0000313" key="2">
    <source>
        <dbReference type="EMBL" id="KAJ7323915.1"/>
    </source>
</evidence>
<feature type="compositionally biased region" description="Basic and acidic residues" evidence="1">
    <location>
        <begin position="42"/>
        <end position="54"/>
    </location>
</feature>
<feature type="compositionally biased region" description="Basic and acidic residues" evidence="1">
    <location>
        <begin position="63"/>
        <end position="74"/>
    </location>
</feature>
<name>A0AAD7EH45_9AGAR</name>